<reference evidence="2 3" key="1">
    <citation type="journal article" date="2019" name="Int. J. Syst. Evol. Microbiol.">
        <title>The Global Catalogue of Microorganisms (GCM) 10K type strain sequencing project: providing services to taxonomists for standard genome sequencing and annotation.</title>
        <authorList>
            <consortium name="The Broad Institute Genomics Platform"/>
            <consortium name="The Broad Institute Genome Sequencing Center for Infectious Disease"/>
            <person name="Wu L."/>
            <person name="Ma J."/>
        </authorList>
    </citation>
    <scope>NUCLEOTIDE SEQUENCE [LARGE SCALE GENOMIC DNA]</scope>
    <source>
        <strain evidence="2 3">JCM 4788</strain>
    </source>
</reference>
<dbReference type="Proteomes" id="UP001500879">
    <property type="component" value="Unassembled WGS sequence"/>
</dbReference>
<accession>A0ABN0Z7Z8</accession>
<feature type="region of interest" description="Disordered" evidence="1">
    <location>
        <begin position="91"/>
        <end position="113"/>
    </location>
</feature>
<keyword evidence="3" id="KW-1185">Reference proteome</keyword>
<evidence type="ECO:0000313" key="3">
    <source>
        <dbReference type="Proteomes" id="UP001500879"/>
    </source>
</evidence>
<name>A0ABN0Z7Z8_9ACTN</name>
<gene>
    <name evidence="2" type="ORF">GCM10010357_69340</name>
</gene>
<comment type="caution">
    <text evidence="2">The sequence shown here is derived from an EMBL/GenBank/DDBJ whole genome shotgun (WGS) entry which is preliminary data.</text>
</comment>
<evidence type="ECO:0000256" key="1">
    <source>
        <dbReference type="SAM" id="MobiDB-lite"/>
    </source>
</evidence>
<dbReference type="EMBL" id="BAAABX010000091">
    <property type="protein sequence ID" value="GAA0438086.1"/>
    <property type="molecule type" value="Genomic_DNA"/>
</dbReference>
<sequence length="113" mass="12245">MILTPRAVWACYGRGPAAQNLRGWTGAERTAKGFGQADQSDFQPWLRRVDACTDEAVGRGVGGRIAVNDDVMPVCRNYGCRGDVRAALTSHRLPGEQQAGTGLTVMPSERKVR</sequence>
<evidence type="ECO:0000313" key="2">
    <source>
        <dbReference type="EMBL" id="GAA0438086.1"/>
    </source>
</evidence>
<protein>
    <submittedName>
        <fullName evidence="2">Uncharacterized protein</fullName>
    </submittedName>
</protein>
<organism evidence="2 3">
    <name type="scientific">Streptomyces luteireticuli</name>
    <dbReference type="NCBI Taxonomy" id="173858"/>
    <lineage>
        <taxon>Bacteria</taxon>
        <taxon>Bacillati</taxon>
        <taxon>Actinomycetota</taxon>
        <taxon>Actinomycetes</taxon>
        <taxon>Kitasatosporales</taxon>
        <taxon>Streptomycetaceae</taxon>
        <taxon>Streptomyces</taxon>
    </lineage>
</organism>
<proteinExistence type="predicted"/>